<dbReference type="Pfam" id="PF00533">
    <property type="entry name" value="BRCT"/>
    <property type="match status" value="1"/>
</dbReference>
<keyword evidence="5" id="KW-1185">Reference proteome</keyword>
<comment type="caution">
    <text evidence="4">The sequence shown here is derived from an EMBL/GenBank/DDBJ whole genome shotgun (WGS) entry which is preliminary data.</text>
</comment>
<dbReference type="Proteomes" id="UP000799776">
    <property type="component" value="Unassembled WGS sequence"/>
</dbReference>
<evidence type="ECO:0000256" key="1">
    <source>
        <dbReference type="SAM" id="MobiDB-lite"/>
    </source>
</evidence>
<feature type="region of interest" description="Disordered" evidence="1">
    <location>
        <begin position="387"/>
        <end position="410"/>
    </location>
</feature>
<dbReference type="AlphaFoldDB" id="A0A9P4HSR8"/>
<accession>A0A9P4HSR8</accession>
<feature type="compositionally biased region" description="Polar residues" evidence="1">
    <location>
        <begin position="389"/>
        <end position="410"/>
    </location>
</feature>
<feature type="region of interest" description="Disordered" evidence="1">
    <location>
        <begin position="482"/>
        <end position="518"/>
    </location>
</feature>
<dbReference type="InterPro" id="IPR008893">
    <property type="entry name" value="WGR_domain"/>
</dbReference>
<dbReference type="PROSITE" id="PS50172">
    <property type="entry name" value="BRCT"/>
    <property type="match status" value="1"/>
</dbReference>
<proteinExistence type="predicted"/>
<dbReference type="SMART" id="SM00292">
    <property type="entry name" value="BRCT"/>
    <property type="match status" value="1"/>
</dbReference>
<dbReference type="InterPro" id="IPR001357">
    <property type="entry name" value="BRCT_dom"/>
</dbReference>
<dbReference type="SUPFAM" id="SSF142921">
    <property type="entry name" value="WGR domain-like"/>
    <property type="match status" value="1"/>
</dbReference>
<evidence type="ECO:0000313" key="4">
    <source>
        <dbReference type="EMBL" id="KAF2084620.1"/>
    </source>
</evidence>
<reference evidence="4" key="1">
    <citation type="journal article" date="2020" name="Stud. Mycol.">
        <title>101 Dothideomycetes genomes: a test case for predicting lifestyles and emergence of pathogens.</title>
        <authorList>
            <person name="Haridas S."/>
            <person name="Albert R."/>
            <person name="Binder M."/>
            <person name="Bloem J."/>
            <person name="Labutti K."/>
            <person name="Salamov A."/>
            <person name="Andreopoulos B."/>
            <person name="Baker S."/>
            <person name="Barry K."/>
            <person name="Bills G."/>
            <person name="Bluhm B."/>
            <person name="Cannon C."/>
            <person name="Castanera R."/>
            <person name="Culley D."/>
            <person name="Daum C."/>
            <person name="Ezra D."/>
            <person name="Gonzalez J."/>
            <person name="Henrissat B."/>
            <person name="Kuo A."/>
            <person name="Liang C."/>
            <person name="Lipzen A."/>
            <person name="Lutzoni F."/>
            <person name="Magnuson J."/>
            <person name="Mondo S."/>
            <person name="Nolan M."/>
            <person name="Ohm R."/>
            <person name="Pangilinan J."/>
            <person name="Park H.-J."/>
            <person name="Ramirez L."/>
            <person name="Alfaro M."/>
            <person name="Sun H."/>
            <person name="Tritt A."/>
            <person name="Yoshinaga Y."/>
            <person name="Zwiers L.-H."/>
            <person name="Turgeon B."/>
            <person name="Goodwin S."/>
            <person name="Spatafora J."/>
            <person name="Crous P."/>
            <person name="Grigoriev I."/>
        </authorList>
    </citation>
    <scope>NUCLEOTIDE SEQUENCE</scope>
    <source>
        <strain evidence="4">CBS 121410</strain>
    </source>
</reference>
<evidence type="ECO:0000259" key="2">
    <source>
        <dbReference type="PROSITE" id="PS50172"/>
    </source>
</evidence>
<feature type="compositionally biased region" description="Basic residues" evidence="1">
    <location>
        <begin position="99"/>
        <end position="110"/>
    </location>
</feature>
<dbReference type="Gene3D" id="3.40.50.10190">
    <property type="entry name" value="BRCT domain"/>
    <property type="match status" value="1"/>
</dbReference>
<dbReference type="SUPFAM" id="SSF52113">
    <property type="entry name" value="BRCT domain"/>
    <property type="match status" value="1"/>
</dbReference>
<dbReference type="EMBL" id="ML978739">
    <property type="protein sequence ID" value="KAF2084620.1"/>
    <property type="molecule type" value="Genomic_DNA"/>
</dbReference>
<organism evidence="4 5">
    <name type="scientific">Saccharata proteae CBS 121410</name>
    <dbReference type="NCBI Taxonomy" id="1314787"/>
    <lineage>
        <taxon>Eukaryota</taxon>
        <taxon>Fungi</taxon>
        <taxon>Dikarya</taxon>
        <taxon>Ascomycota</taxon>
        <taxon>Pezizomycotina</taxon>
        <taxon>Dothideomycetes</taxon>
        <taxon>Dothideomycetes incertae sedis</taxon>
        <taxon>Botryosphaeriales</taxon>
        <taxon>Saccharataceae</taxon>
        <taxon>Saccharata</taxon>
    </lineage>
</organism>
<feature type="region of interest" description="Disordered" evidence="1">
    <location>
        <begin position="90"/>
        <end position="176"/>
    </location>
</feature>
<protein>
    <recommendedName>
        <fullName evidence="6">BRCT domain-containing protein</fullName>
    </recommendedName>
</protein>
<dbReference type="InterPro" id="IPR036420">
    <property type="entry name" value="BRCT_dom_sf"/>
</dbReference>
<evidence type="ECO:0000313" key="5">
    <source>
        <dbReference type="Proteomes" id="UP000799776"/>
    </source>
</evidence>
<name>A0A9P4HSR8_9PEZI</name>
<feature type="domain" description="WGR" evidence="3">
    <location>
        <begin position="219"/>
        <end position="319"/>
    </location>
</feature>
<sequence length="518" mass="57874">MKDAFAGFTIAVAGSFGAGREPGAIKKWVEGAGGDFTQSITSETTHLICAEEHLKKSNKLVQEAIKHDVYIVSFDWLEDSLASRSHKREKPYLLNKANSKSRAKAKAKPKQRAERKAKQRKTAKRLVKEFDAGCRGAKEDLNSGRSTPVPRARSMSSASEAEEQAQQKKATPPSTARAALAQLRAAKVAKDAARLAEDKAKEAAIARADLELPANSAENHHFYRDESGFVYNITLSRVNPAQNTNERYQLRIYESNANPHTYAMHVRYFDNTGKEANQLPCPIGTSYSVVFREFRRHFHRNCRVKWEERRKPRKEIEADLERERMAKVSMILARGTDAAELPENLKQKHRPFVYLQPMDGLPKGSVIQDLEGLEMEDSRMVERKGLKESQMQEQISGAQNTGTTDSTVGEDQTQVQYRGTSQNPMTPEVASCENGQTYDEFSVAETPTAQEPITASESDQTEQDQIMVEEALIHDDGMAIEDSQMPNFGVSDEDSIKSNDISAWDGGRVPGEDDEFVL</sequence>
<evidence type="ECO:0000259" key="3">
    <source>
        <dbReference type="PROSITE" id="PS51977"/>
    </source>
</evidence>
<dbReference type="CDD" id="cd00027">
    <property type="entry name" value="BRCT"/>
    <property type="match status" value="1"/>
</dbReference>
<feature type="compositionally biased region" description="Basic and acidic residues" evidence="1">
    <location>
        <begin position="126"/>
        <end position="142"/>
    </location>
</feature>
<dbReference type="PROSITE" id="PS51977">
    <property type="entry name" value="WGR"/>
    <property type="match status" value="1"/>
</dbReference>
<evidence type="ECO:0008006" key="6">
    <source>
        <dbReference type="Google" id="ProtNLM"/>
    </source>
</evidence>
<feature type="domain" description="BRCT" evidence="2">
    <location>
        <begin position="1"/>
        <end position="94"/>
    </location>
</feature>
<gene>
    <name evidence="4" type="ORF">K490DRAFT_68554</name>
</gene>
<dbReference type="InterPro" id="IPR036930">
    <property type="entry name" value="WGR_dom_sf"/>
</dbReference>
<dbReference type="OrthoDB" id="342264at2759"/>